<name>A0A543HGU9_9MICO</name>
<dbReference type="EMBL" id="VFPM01000004">
    <property type="protein sequence ID" value="TQM57507.1"/>
    <property type="molecule type" value="Genomic_DNA"/>
</dbReference>
<dbReference type="Pfam" id="PF11856">
    <property type="entry name" value="DUF3376"/>
    <property type="match status" value="1"/>
</dbReference>
<evidence type="ECO:0000256" key="6">
    <source>
        <dbReference type="SAM" id="Phobius"/>
    </source>
</evidence>
<gene>
    <name evidence="8" type="ORF">FBY41_4335</name>
</gene>
<organism evidence="8 9">
    <name type="scientific">Humibacillus xanthopallidus</name>
    <dbReference type="NCBI Taxonomy" id="412689"/>
    <lineage>
        <taxon>Bacteria</taxon>
        <taxon>Bacillati</taxon>
        <taxon>Actinomycetota</taxon>
        <taxon>Actinomycetes</taxon>
        <taxon>Micrococcales</taxon>
        <taxon>Intrasporangiaceae</taxon>
        <taxon>Humibacillus</taxon>
    </lineage>
</organism>
<keyword evidence="2 4" id="KW-0442">Lipid degradation</keyword>
<protein>
    <submittedName>
        <fullName evidence="8">Patatin-related protein</fullName>
    </submittedName>
</protein>
<keyword evidence="6" id="KW-0472">Membrane</keyword>
<dbReference type="InterPro" id="IPR002641">
    <property type="entry name" value="PNPLA_dom"/>
</dbReference>
<evidence type="ECO:0000256" key="2">
    <source>
        <dbReference type="ARBA" id="ARBA00022963"/>
    </source>
</evidence>
<feature type="short sequence motif" description="GXSXG" evidence="4">
    <location>
        <begin position="63"/>
        <end position="67"/>
    </location>
</feature>
<feature type="region of interest" description="Disordered" evidence="5">
    <location>
        <begin position="856"/>
        <end position="879"/>
    </location>
</feature>
<dbReference type="GO" id="GO:0016042">
    <property type="term" value="P:lipid catabolic process"/>
    <property type="evidence" value="ECO:0007669"/>
    <property type="project" value="UniProtKB-UniRule"/>
</dbReference>
<feature type="transmembrane region" description="Helical" evidence="6">
    <location>
        <begin position="797"/>
        <end position="815"/>
    </location>
</feature>
<keyword evidence="9" id="KW-1185">Reference proteome</keyword>
<comment type="caution">
    <text evidence="4">Lacks conserved residue(s) required for the propagation of feature annotation.</text>
</comment>
<dbReference type="PANTHER" id="PTHR14226">
    <property type="entry name" value="NEUROPATHY TARGET ESTERASE/SWISS CHEESE D.MELANOGASTER"/>
    <property type="match status" value="1"/>
</dbReference>
<keyword evidence="6" id="KW-1133">Transmembrane helix</keyword>
<accession>A0A543HGU9</accession>
<feature type="active site" description="Nucleophile" evidence="4">
    <location>
        <position position="65"/>
    </location>
</feature>
<feature type="transmembrane region" description="Helical" evidence="6">
    <location>
        <begin position="769"/>
        <end position="785"/>
    </location>
</feature>
<dbReference type="InterPro" id="IPR050301">
    <property type="entry name" value="NTE"/>
</dbReference>
<proteinExistence type="predicted"/>
<feature type="short sequence motif" description="DGA/G" evidence="4">
    <location>
        <begin position="241"/>
        <end position="243"/>
    </location>
</feature>
<dbReference type="InterPro" id="IPR016035">
    <property type="entry name" value="Acyl_Trfase/lysoPLipase"/>
</dbReference>
<dbReference type="PANTHER" id="PTHR14226:SF29">
    <property type="entry name" value="NEUROPATHY TARGET ESTERASE SWS"/>
    <property type="match status" value="1"/>
</dbReference>
<dbReference type="SUPFAM" id="SSF52151">
    <property type="entry name" value="FabD/lysophospholipase-like"/>
    <property type="match status" value="1"/>
</dbReference>
<feature type="transmembrane region" description="Helical" evidence="6">
    <location>
        <begin position="821"/>
        <end position="846"/>
    </location>
</feature>
<keyword evidence="1 4" id="KW-0378">Hydrolase</keyword>
<evidence type="ECO:0000256" key="4">
    <source>
        <dbReference type="PROSITE-ProRule" id="PRU01161"/>
    </source>
</evidence>
<dbReference type="GO" id="GO:0016787">
    <property type="term" value="F:hydrolase activity"/>
    <property type="evidence" value="ECO:0007669"/>
    <property type="project" value="UniProtKB-UniRule"/>
</dbReference>
<evidence type="ECO:0000256" key="5">
    <source>
        <dbReference type="SAM" id="MobiDB-lite"/>
    </source>
</evidence>
<evidence type="ECO:0000313" key="8">
    <source>
        <dbReference type="EMBL" id="TQM57507.1"/>
    </source>
</evidence>
<evidence type="ECO:0000313" key="9">
    <source>
        <dbReference type="Proteomes" id="UP000316747"/>
    </source>
</evidence>
<dbReference type="Proteomes" id="UP000316747">
    <property type="component" value="Unassembled WGS sequence"/>
</dbReference>
<dbReference type="InterPro" id="IPR024282">
    <property type="entry name" value="DUF3376"/>
</dbReference>
<reference evidence="8 9" key="1">
    <citation type="submission" date="2019-06" db="EMBL/GenBank/DDBJ databases">
        <title>Genome sequencing of plant associated microbes to promote plant fitness in Sorghum bicolor and Oryza sativa.</title>
        <authorList>
            <person name="Coleman-Derr D."/>
        </authorList>
    </citation>
    <scope>NUCLEOTIDE SEQUENCE [LARGE SCALE GENOMIC DNA]</scope>
    <source>
        <strain evidence="8 9">KV-663</strain>
    </source>
</reference>
<feature type="active site" description="Proton acceptor" evidence="4">
    <location>
        <position position="241"/>
    </location>
</feature>
<evidence type="ECO:0000256" key="1">
    <source>
        <dbReference type="ARBA" id="ARBA00022801"/>
    </source>
</evidence>
<evidence type="ECO:0000259" key="7">
    <source>
        <dbReference type="PROSITE" id="PS51635"/>
    </source>
</evidence>
<sequence length="879" mass="93966">MLREVRLALALNGGVSLAIWIGGVVDELLRAVSAGKDHPLAQPEWVDLCRELDVVVEIDVVVGTSAGGLNGAFLATGLANDAPNLVALQQLWIEAGDFSQLLQPPRTTGIRSLLRGDTFFLPELQRALESVAASGREEVVLDPPLDIRLTSTDLNGKVLRISDGESVLRTVDHSVEFRFTDEDFHFSKDPLASARVARACRSTASFPGAFEASAIPAGLFEARHAPALAVDGTVVPTYLVDGGVLNNLPARNAVEAIASQPAGERVHRALALVVPDPGGATQESGELAEPLLGRTVGRSSVGIPRNQSLAQFVSEVRDLNNDVLSRRAARAAFLGQLGGLDPAAAWGRFSGVAEALFPSYRAARHRRSVDRMLSRLADRVPPALADELVRIAGDADSVVLPWVPDLYDVRAGDAWGGSPVRRLAALLLTWTNLAALVLAEAGDTSGAASLLATKRSLSAIREDADTYGTIGSIDDLLLEEISYLPDRPYDAVVIALQRWADADDVDQLQDLVDRLVEHLGQLVEAVRPHVSDPRTEATRTCAGLVRLYDGAGPEGLGRLLLGFEVIEMAFGPADPPPDQTIRLAHFTADERVTIDPAGRDDPDEKLAGVQLAHFAAFLKRSWRANDWMWGRLDAAERLVRLLDEASDHQLTRTGRLDHHLRAVEAAVLRDLLPVVSVEIDNDGAVGANVSAQARTFADAVRAAGTPVGDGGGQVSLAGVGEEELAHLLSLNHVGVERLAGEVGMPRASALLLNAATTTATLLKDETPRGISLLSGAVSWLATLAWRWQHLPVRRRQLFVGLFWLVTLGALAVTVVQRQTGVPVWAAIVTALLVLAGLVLAAGWVTLFRLRRRSRRAAAPARAAQPPALDPPPVSERKPA</sequence>
<keyword evidence="6" id="KW-0812">Transmembrane</keyword>
<comment type="caution">
    <text evidence="8">The sequence shown here is derived from an EMBL/GenBank/DDBJ whole genome shotgun (WGS) entry which is preliminary data.</text>
</comment>
<dbReference type="InterPro" id="IPR019894">
    <property type="entry name" value="Patatin-related_protein"/>
</dbReference>
<dbReference type="NCBIfam" id="TIGR03607">
    <property type="entry name" value="patatin-like protein"/>
    <property type="match status" value="1"/>
</dbReference>
<feature type="domain" description="PNPLA" evidence="7">
    <location>
        <begin position="9"/>
        <end position="254"/>
    </location>
</feature>
<evidence type="ECO:0000256" key="3">
    <source>
        <dbReference type="ARBA" id="ARBA00023098"/>
    </source>
</evidence>
<keyword evidence="3 4" id="KW-0443">Lipid metabolism</keyword>
<dbReference type="AlphaFoldDB" id="A0A543HGU9"/>
<dbReference type="Pfam" id="PF01734">
    <property type="entry name" value="Patatin"/>
    <property type="match status" value="1"/>
</dbReference>
<feature type="compositionally biased region" description="Low complexity" evidence="5">
    <location>
        <begin position="856"/>
        <end position="866"/>
    </location>
</feature>
<dbReference type="Gene3D" id="3.40.1090.10">
    <property type="entry name" value="Cytosolic phospholipase A2 catalytic domain"/>
    <property type="match status" value="2"/>
</dbReference>
<dbReference type="PROSITE" id="PS51635">
    <property type="entry name" value="PNPLA"/>
    <property type="match status" value="1"/>
</dbReference>
<dbReference type="RefSeq" id="WP_221629383.1">
    <property type="nucleotide sequence ID" value="NZ_VFPM01000004.1"/>
</dbReference>